<dbReference type="InterPro" id="IPR050723">
    <property type="entry name" value="CFA/CMAS"/>
</dbReference>
<evidence type="ECO:0000256" key="2">
    <source>
        <dbReference type="ARBA" id="ARBA00022603"/>
    </source>
</evidence>
<evidence type="ECO:0000256" key="4">
    <source>
        <dbReference type="ARBA" id="ARBA00022691"/>
    </source>
</evidence>
<dbReference type="Proteomes" id="UP000813824">
    <property type="component" value="Unassembled WGS sequence"/>
</dbReference>
<dbReference type="InterPro" id="IPR029063">
    <property type="entry name" value="SAM-dependent_MTases_sf"/>
</dbReference>
<gene>
    <name evidence="6" type="ORF">BXZ70DRAFT_1000452</name>
</gene>
<dbReference type="GO" id="GO:0008168">
    <property type="term" value="F:methyltransferase activity"/>
    <property type="evidence" value="ECO:0007669"/>
    <property type="project" value="UniProtKB-KW"/>
</dbReference>
<dbReference type="Gene3D" id="3.40.50.150">
    <property type="entry name" value="Vaccinia Virus protein VP39"/>
    <property type="match status" value="1"/>
</dbReference>
<dbReference type="GO" id="GO:0008610">
    <property type="term" value="P:lipid biosynthetic process"/>
    <property type="evidence" value="ECO:0007669"/>
    <property type="project" value="InterPro"/>
</dbReference>
<evidence type="ECO:0000313" key="6">
    <source>
        <dbReference type="EMBL" id="KAH8100330.1"/>
    </source>
</evidence>
<evidence type="ECO:0000313" key="7">
    <source>
        <dbReference type="Proteomes" id="UP000813824"/>
    </source>
</evidence>
<evidence type="ECO:0000256" key="3">
    <source>
        <dbReference type="ARBA" id="ARBA00022679"/>
    </source>
</evidence>
<dbReference type="PIRSF" id="PIRSF003085">
    <property type="entry name" value="CMAS"/>
    <property type="match status" value="1"/>
</dbReference>
<name>A0A8K0XPI3_9AGAR</name>
<keyword evidence="2" id="KW-0489">Methyltransferase</keyword>
<dbReference type="AlphaFoldDB" id="A0A8K0XPI3"/>
<dbReference type="InterPro" id="IPR003333">
    <property type="entry name" value="CMAS"/>
</dbReference>
<dbReference type="SUPFAM" id="SSF53335">
    <property type="entry name" value="S-adenosyl-L-methionine-dependent methyltransferases"/>
    <property type="match status" value="1"/>
</dbReference>
<keyword evidence="4" id="KW-0949">S-adenosyl-L-methionine</keyword>
<keyword evidence="5" id="KW-0443">Lipid metabolism</keyword>
<dbReference type="PANTHER" id="PTHR43667">
    <property type="entry name" value="CYCLOPROPANE-FATTY-ACYL-PHOSPHOLIPID SYNTHASE"/>
    <property type="match status" value="1"/>
</dbReference>
<comment type="similarity">
    <text evidence="1">Belongs to the CFA/CMAS family.</text>
</comment>
<accession>A0A8K0XPI3</accession>
<proteinExistence type="inferred from homology"/>
<keyword evidence="7" id="KW-1185">Reference proteome</keyword>
<dbReference type="OrthoDB" id="8300214at2759"/>
<protein>
    <submittedName>
        <fullName evidence="6">Mycolic acid cyclopropane synthetase-domain-containing protein</fullName>
    </submittedName>
</protein>
<evidence type="ECO:0000256" key="1">
    <source>
        <dbReference type="ARBA" id="ARBA00010815"/>
    </source>
</evidence>
<dbReference type="EMBL" id="JAEVFJ010000016">
    <property type="protein sequence ID" value="KAH8100330.1"/>
    <property type="molecule type" value="Genomic_DNA"/>
</dbReference>
<dbReference type="GO" id="GO:0032259">
    <property type="term" value="P:methylation"/>
    <property type="evidence" value="ECO:0007669"/>
    <property type="project" value="UniProtKB-KW"/>
</dbReference>
<dbReference type="Pfam" id="PF02353">
    <property type="entry name" value="CMAS"/>
    <property type="match status" value="1"/>
</dbReference>
<reference evidence="6" key="1">
    <citation type="journal article" date="2021" name="New Phytol.">
        <title>Evolutionary innovations through gain and loss of genes in the ectomycorrhizal Boletales.</title>
        <authorList>
            <person name="Wu G."/>
            <person name="Miyauchi S."/>
            <person name="Morin E."/>
            <person name="Kuo A."/>
            <person name="Drula E."/>
            <person name="Varga T."/>
            <person name="Kohler A."/>
            <person name="Feng B."/>
            <person name="Cao Y."/>
            <person name="Lipzen A."/>
            <person name="Daum C."/>
            <person name="Hundley H."/>
            <person name="Pangilinan J."/>
            <person name="Johnson J."/>
            <person name="Barry K."/>
            <person name="LaButti K."/>
            <person name="Ng V."/>
            <person name="Ahrendt S."/>
            <person name="Min B."/>
            <person name="Choi I.G."/>
            <person name="Park H."/>
            <person name="Plett J.M."/>
            <person name="Magnuson J."/>
            <person name="Spatafora J.W."/>
            <person name="Nagy L.G."/>
            <person name="Henrissat B."/>
            <person name="Grigoriev I.V."/>
            <person name="Yang Z.L."/>
            <person name="Xu J."/>
            <person name="Martin F.M."/>
        </authorList>
    </citation>
    <scope>NUCLEOTIDE SEQUENCE</scope>
    <source>
        <strain evidence="6">KKN 215</strain>
    </source>
</reference>
<sequence length="464" mass="52148">MSIALNMHSLADCQKPASSSSLTLTLPRPRSWFTSFSRKSILSFLHQAIVNGHLCVEDSEGEHRFGQLTKSANYVRLVIHDANAWNRIFFSLTHPFTVSEAFMMGELSVDNLTAVMDLWLENQSHMAGLSSAVGRAYSVLSALSNAMLGQTRSQARLNAIASYDQSNELFKAFLSTEMMYSCALWSEDEGGVNGDLESGPFPGDLEAAQLRKIRHVLTKARVRPGNRVLEFGSGWGGLAIEAARTFGCEVDTLTLSKEQKELAEERVRKAGLEGRVRVHLLDYRDLPAEFEHQFDAFVSVEMLEHVGSSYYKKYFQIVDFALKPHNATAVVTSSTFPEGRYSGYQAEDFMRKYMWPNSCLPSATALVAAAQSASHGRFTLDRVENHAAHYPRTLREWGRRLEKNLKQEAMAKSHPSLLNHSEFQIFKRKWEYLFAYAGAGFTKGYITCHMLTFIRPNDIPDGLN</sequence>
<evidence type="ECO:0000256" key="5">
    <source>
        <dbReference type="ARBA" id="ARBA00023098"/>
    </source>
</evidence>
<keyword evidence="3" id="KW-0808">Transferase</keyword>
<dbReference type="PANTHER" id="PTHR43667:SF2">
    <property type="entry name" value="FATTY ACID C-METHYL TRANSFERASE"/>
    <property type="match status" value="1"/>
</dbReference>
<organism evidence="6 7">
    <name type="scientific">Cristinia sonorae</name>
    <dbReference type="NCBI Taxonomy" id="1940300"/>
    <lineage>
        <taxon>Eukaryota</taxon>
        <taxon>Fungi</taxon>
        <taxon>Dikarya</taxon>
        <taxon>Basidiomycota</taxon>
        <taxon>Agaricomycotina</taxon>
        <taxon>Agaricomycetes</taxon>
        <taxon>Agaricomycetidae</taxon>
        <taxon>Agaricales</taxon>
        <taxon>Pleurotineae</taxon>
        <taxon>Stephanosporaceae</taxon>
        <taxon>Cristinia</taxon>
    </lineage>
</organism>
<dbReference type="CDD" id="cd02440">
    <property type="entry name" value="AdoMet_MTases"/>
    <property type="match status" value="1"/>
</dbReference>
<comment type="caution">
    <text evidence="6">The sequence shown here is derived from an EMBL/GenBank/DDBJ whole genome shotgun (WGS) entry which is preliminary data.</text>
</comment>